<dbReference type="RefSeq" id="WP_006501371.1">
    <property type="nucleotide sequence ID" value="NZ_BAGZ01000001.1"/>
</dbReference>
<proteinExistence type="predicted"/>
<comment type="caution">
    <text evidence="2">The sequence shown here is derived from an EMBL/GenBank/DDBJ whole genome shotgun (WGS) entry which is preliminary data.</text>
</comment>
<sequence length="429" mass="46165">MVLPRVPATVGRIRTQVVSACAAVVDGPYGRTARRWAAPMVRVLRPVTSLGWSVLAASFLSWMVWLSTGWAEAGAMCVAGFVLVALSVAWSLLQGGMEVSLSLSPTRVTAGETAGGEMLLRRVGRHRRLPTVVELPVGMGRGRFYVGGAVGAVQVEQYSVTTEKRGVVRVGPAQSISGDPFGLVRRERTWTEVCELFVHPHTVPLPALDAGMIRDLEGRSTTDPSPSDLDFHTVRPYVPADDRRHVHWKATARSGSVGPSETQSLLVKQYYDTRRSHLGLVVDVDAEHYPDPEDVEMSLEAAASLAVRACRDELDVSVAAGGRLIHAAPLPILLDGFAQVEVGSERLSESVVRLMTAAPQMSLVVFVVGPQTDHDDLRLGVSLLPASVRPVILRVHPGHQPGLSTFPGASAMVIGRVEDLPMLVREGTL</sequence>
<evidence type="ECO:0000256" key="1">
    <source>
        <dbReference type="SAM" id="Phobius"/>
    </source>
</evidence>
<keyword evidence="1" id="KW-0472">Membrane</keyword>
<dbReference type="PANTHER" id="PTHR34351:SF2">
    <property type="entry name" value="DUF58 DOMAIN-CONTAINING PROTEIN"/>
    <property type="match status" value="1"/>
</dbReference>
<keyword evidence="1" id="KW-0812">Transmembrane</keyword>
<feature type="transmembrane region" description="Helical" evidence="1">
    <location>
        <begin position="73"/>
        <end position="93"/>
    </location>
</feature>
<feature type="transmembrane region" description="Helical" evidence="1">
    <location>
        <begin position="43"/>
        <end position="67"/>
    </location>
</feature>
<dbReference type="Proteomes" id="UP000008495">
    <property type="component" value="Unassembled WGS sequence"/>
</dbReference>
<reference evidence="2 3" key="1">
    <citation type="submission" date="2012-08" db="EMBL/GenBank/DDBJ databases">
        <title>Whole genome shotgun sequence of Austwickia chelonae NBRC 105200.</title>
        <authorList>
            <person name="Yoshida I."/>
            <person name="Hosoyama A."/>
            <person name="Tsuchikane K."/>
            <person name="Katsumata H."/>
            <person name="Ando Y."/>
            <person name="Ohji S."/>
            <person name="Hamada M."/>
            <person name="Tamura T."/>
            <person name="Yamazoe A."/>
            <person name="Yamazaki S."/>
            <person name="Fujita N."/>
        </authorList>
    </citation>
    <scope>NUCLEOTIDE SEQUENCE [LARGE SCALE GENOMIC DNA]</scope>
    <source>
        <strain evidence="2 3">NBRC 105200</strain>
    </source>
</reference>
<keyword evidence="3" id="KW-1185">Reference proteome</keyword>
<accession>K6UKR1</accession>
<dbReference type="eggNOG" id="COG1721">
    <property type="taxonomic scope" value="Bacteria"/>
</dbReference>
<keyword evidence="1" id="KW-1133">Transmembrane helix</keyword>
<dbReference type="STRING" id="100225.SAMN05421595_1754"/>
<gene>
    <name evidence="2" type="ORF">AUCHE_01_01830</name>
</gene>
<dbReference type="PANTHER" id="PTHR34351">
    <property type="entry name" value="SLR1927 PROTEIN-RELATED"/>
    <property type="match status" value="1"/>
</dbReference>
<evidence type="ECO:0000313" key="3">
    <source>
        <dbReference type="Proteomes" id="UP000008495"/>
    </source>
</evidence>
<dbReference type="AlphaFoldDB" id="K6UKR1"/>
<organism evidence="2 3">
    <name type="scientific">Austwickia chelonae NBRC 105200</name>
    <dbReference type="NCBI Taxonomy" id="1184607"/>
    <lineage>
        <taxon>Bacteria</taxon>
        <taxon>Bacillati</taxon>
        <taxon>Actinomycetota</taxon>
        <taxon>Actinomycetes</taxon>
        <taxon>Micrococcales</taxon>
        <taxon>Dermatophilaceae</taxon>
        <taxon>Austwickia</taxon>
    </lineage>
</organism>
<dbReference type="EMBL" id="BAGZ01000001">
    <property type="protein sequence ID" value="GAB76621.1"/>
    <property type="molecule type" value="Genomic_DNA"/>
</dbReference>
<protein>
    <submittedName>
        <fullName evidence="2">Uncharacterized protein</fullName>
    </submittedName>
</protein>
<evidence type="ECO:0000313" key="2">
    <source>
        <dbReference type="EMBL" id="GAB76621.1"/>
    </source>
</evidence>
<name>K6UKR1_9MICO</name>